<sequence length="553" mass="59101">MFDEETSVMMQEANLELSDRLSSGSHGSHHRRERDAAIQSTKTKSDSSLSAISSKSIRRFSGVDPDYDADLTSRDKAKQKEAIKRYLAERIRNDWVFKWPPSTAIPSPGKEHVTEEHVVGNVGDGAGLGRQPMGDCAVVDTSSEEDSEDGDDDDTISTYSSVSEDLDHFRPRAEWLSDLSDEDAPTTKTSSSAYRFNNPEAVATSAEASELARSAKRRKAVRDESQWNDGLACFTARRDAWTGAKTLRVRMKSESPAPPATVSAPPPPTPPPVPAPSSKRHSWFRLSISAPPHPDLSGMTIPPASPTGTQVSGDTMVAAVSASPPSSSSSCGGNGESAARKQEEMNGETGAVCRHRRHKIETLLPIPAPLLPPANPMRASITPVTYPGIYDKIVTHSMTPSCPVNLRDVIRACVSGWKRDGEWPVRPAEIVPVVAVRQKKKTSATATTRARDGGGRASNNTASTNNSNNNSNKSARSKSSTNKPNATRRLSLGFLGRKDTHVGAAAAAAGGPQLTQTQTHTGSSSSGRGLRKSFQRVLGLGHDRIASNAAALG</sequence>
<keyword evidence="4" id="KW-1185">Reference proteome</keyword>
<feature type="compositionally biased region" description="Low complexity" evidence="1">
    <location>
        <begin position="320"/>
        <end position="330"/>
    </location>
</feature>
<dbReference type="InterPro" id="IPR053274">
    <property type="entry name" value="Fluconazole_resistance"/>
</dbReference>
<feature type="region of interest" description="Disordered" evidence="1">
    <location>
        <begin position="139"/>
        <end position="163"/>
    </location>
</feature>
<dbReference type="EMBL" id="JAKJXP020000010">
    <property type="protein sequence ID" value="KAK7755822.1"/>
    <property type="molecule type" value="Genomic_DNA"/>
</dbReference>
<dbReference type="InterPro" id="IPR025124">
    <property type="entry name" value="Gag1-like_clamp"/>
</dbReference>
<comment type="caution">
    <text evidence="3">The sequence shown here is derived from an EMBL/GenBank/DDBJ whole genome shotgun (WGS) entry which is preliminary data.</text>
</comment>
<feature type="compositionally biased region" description="Pro residues" evidence="1">
    <location>
        <begin position="256"/>
        <end position="275"/>
    </location>
</feature>
<feature type="compositionally biased region" description="Low complexity" evidence="1">
    <location>
        <begin position="508"/>
        <end position="528"/>
    </location>
</feature>
<organism evidence="3 4">
    <name type="scientific">Diatrype stigma</name>
    <dbReference type="NCBI Taxonomy" id="117547"/>
    <lineage>
        <taxon>Eukaryota</taxon>
        <taxon>Fungi</taxon>
        <taxon>Dikarya</taxon>
        <taxon>Ascomycota</taxon>
        <taxon>Pezizomycotina</taxon>
        <taxon>Sordariomycetes</taxon>
        <taxon>Xylariomycetidae</taxon>
        <taxon>Xylariales</taxon>
        <taxon>Diatrypaceae</taxon>
        <taxon>Diatrype</taxon>
    </lineage>
</organism>
<evidence type="ECO:0000313" key="3">
    <source>
        <dbReference type="EMBL" id="KAK7755822.1"/>
    </source>
</evidence>
<reference evidence="3 4" key="1">
    <citation type="submission" date="2024-02" db="EMBL/GenBank/DDBJ databases">
        <title>De novo assembly and annotation of 12 fungi associated with fruit tree decline syndrome in Ontario, Canada.</title>
        <authorList>
            <person name="Sulman M."/>
            <person name="Ellouze W."/>
            <person name="Ilyukhin E."/>
        </authorList>
    </citation>
    <scope>NUCLEOTIDE SEQUENCE [LARGE SCALE GENOMIC DNA]</scope>
    <source>
        <strain evidence="3 4">M11/M66-122</strain>
    </source>
</reference>
<feature type="region of interest" description="Disordered" evidence="1">
    <location>
        <begin position="320"/>
        <end position="349"/>
    </location>
</feature>
<feature type="domain" description="Gag1-like clamp" evidence="2">
    <location>
        <begin position="192"/>
        <end position="424"/>
    </location>
</feature>
<feature type="region of interest" description="Disordered" evidence="1">
    <location>
        <begin position="1"/>
        <end position="55"/>
    </location>
</feature>
<name>A0AAN9YV69_9PEZI</name>
<evidence type="ECO:0000259" key="2">
    <source>
        <dbReference type="Pfam" id="PF13259"/>
    </source>
</evidence>
<protein>
    <recommendedName>
        <fullName evidence="2">Gag1-like clamp domain-containing protein</fullName>
    </recommendedName>
</protein>
<evidence type="ECO:0000256" key="1">
    <source>
        <dbReference type="SAM" id="MobiDB-lite"/>
    </source>
</evidence>
<dbReference type="AlphaFoldDB" id="A0AAN9YV69"/>
<feature type="region of interest" description="Disordered" evidence="1">
    <location>
        <begin position="508"/>
        <end position="530"/>
    </location>
</feature>
<feature type="compositionally biased region" description="Low complexity" evidence="1">
    <location>
        <begin position="46"/>
        <end position="55"/>
    </location>
</feature>
<dbReference type="PANTHER" id="PTHR28065">
    <property type="entry name" value="FREQUENIN"/>
    <property type="match status" value="1"/>
</dbReference>
<feature type="compositionally biased region" description="Acidic residues" evidence="1">
    <location>
        <begin position="142"/>
        <end position="155"/>
    </location>
</feature>
<feature type="compositionally biased region" description="Polar residues" evidence="1">
    <location>
        <begin position="186"/>
        <end position="195"/>
    </location>
</feature>
<gene>
    <name evidence="3" type="ORF">SLS62_002107</name>
</gene>
<feature type="region of interest" description="Disordered" evidence="1">
    <location>
        <begin position="250"/>
        <end position="280"/>
    </location>
</feature>
<feature type="compositionally biased region" description="Low complexity" evidence="1">
    <location>
        <begin position="457"/>
        <end position="483"/>
    </location>
</feature>
<dbReference type="Pfam" id="PF13259">
    <property type="entry name" value="clamp_Gag1-like"/>
    <property type="match status" value="1"/>
</dbReference>
<dbReference type="Proteomes" id="UP001320420">
    <property type="component" value="Unassembled WGS sequence"/>
</dbReference>
<dbReference type="PANTHER" id="PTHR28065:SF1">
    <property type="entry name" value="DUF4050 DOMAIN-CONTAINING PROTEIN"/>
    <property type="match status" value="1"/>
</dbReference>
<feature type="region of interest" description="Disordered" evidence="1">
    <location>
        <begin position="437"/>
        <end position="488"/>
    </location>
</feature>
<evidence type="ECO:0000313" key="4">
    <source>
        <dbReference type="Proteomes" id="UP001320420"/>
    </source>
</evidence>
<accession>A0AAN9YV69</accession>
<proteinExistence type="predicted"/>
<feature type="region of interest" description="Disordered" evidence="1">
    <location>
        <begin position="177"/>
        <end position="210"/>
    </location>
</feature>